<feature type="compositionally biased region" description="Basic and acidic residues" evidence="1">
    <location>
        <begin position="1"/>
        <end position="27"/>
    </location>
</feature>
<organism evidence="2 3">
    <name type="scientific">Candidatus Clostridium radicumherbarum</name>
    <dbReference type="NCBI Taxonomy" id="3381662"/>
    <lineage>
        <taxon>Bacteria</taxon>
        <taxon>Bacillati</taxon>
        <taxon>Bacillota</taxon>
        <taxon>Clostridia</taxon>
        <taxon>Eubacteriales</taxon>
        <taxon>Clostridiaceae</taxon>
        <taxon>Clostridium</taxon>
    </lineage>
</organism>
<dbReference type="RefSeq" id="WP_406764174.1">
    <property type="nucleotide sequence ID" value="NZ_JBJHZY010000001.1"/>
</dbReference>
<name>A0ABW8TQD5_9CLOT</name>
<reference evidence="2 3" key="1">
    <citation type="submission" date="2024-11" db="EMBL/GenBank/DDBJ databases">
        <authorList>
            <person name="Heng Y.C."/>
            <person name="Lim A.C.H."/>
            <person name="Lee J.K.Y."/>
            <person name="Kittelmann S."/>
        </authorList>
    </citation>
    <scope>NUCLEOTIDE SEQUENCE [LARGE SCALE GENOMIC DNA]</scope>
    <source>
        <strain evidence="2 3">WILCCON 0202</strain>
    </source>
</reference>
<feature type="compositionally biased region" description="Pro residues" evidence="1">
    <location>
        <begin position="108"/>
        <end position="117"/>
    </location>
</feature>
<accession>A0ABW8TQD5</accession>
<proteinExistence type="predicted"/>
<feature type="region of interest" description="Disordered" evidence="1">
    <location>
        <begin position="1"/>
        <end position="37"/>
    </location>
</feature>
<feature type="compositionally biased region" description="Acidic residues" evidence="1">
    <location>
        <begin position="28"/>
        <end position="37"/>
    </location>
</feature>
<dbReference type="EMBL" id="JBJHZY010000001">
    <property type="protein sequence ID" value="MFL0267574.1"/>
    <property type="molecule type" value="Genomic_DNA"/>
</dbReference>
<evidence type="ECO:0000313" key="3">
    <source>
        <dbReference type="Proteomes" id="UP001623661"/>
    </source>
</evidence>
<protein>
    <recommendedName>
        <fullName evidence="4">Transporter</fullName>
    </recommendedName>
</protein>
<evidence type="ECO:0008006" key="4">
    <source>
        <dbReference type="Google" id="ProtNLM"/>
    </source>
</evidence>
<gene>
    <name evidence="2" type="ORF">ACJDUH_05605</name>
</gene>
<feature type="compositionally biased region" description="Gly residues" evidence="1">
    <location>
        <begin position="89"/>
        <end position="104"/>
    </location>
</feature>
<keyword evidence="3" id="KW-1185">Reference proteome</keyword>
<sequence>MNLNYGDKEIFDEKNTDNEQSKDKSLPEYEELFEPDEDVATNMDRSYRFNFDEINDDFTEFIPIYTCPYFRQQHFPGGNNPPPRPPVGPGGHPGMPPGGHGGHQGMPSSPPPGYKPPKPQEPHMHGGISTHAVDPGAIAPCKFRFSYIWLRNGDSFWAYITHVGRTSIAGYRWDGRRWVYFGMDLRKIESFTCH</sequence>
<evidence type="ECO:0000313" key="2">
    <source>
        <dbReference type="EMBL" id="MFL0267574.1"/>
    </source>
</evidence>
<feature type="compositionally biased region" description="Pro residues" evidence="1">
    <location>
        <begin position="79"/>
        <end position="88"/>
    </location>
</feature>
<comment type="caution">
    <text evidence="2">The sequence shown here is derived from an EMBL/GenBank/DDBJ whole genome shotgun (WGS) entry which is preliminary data.</text>
</comment>
<evidence type="ECO:0000256" key="1">
    <source>
        <dbReference type="SAM" id="MobiDB-lite"/>
    </source>
</evidence>
<dbReference type="Proteomes" id="UP001623661">
    <property type="component" value="Unassembled WGS sequence"/>
</dbReference>
<feature type="region of interest" description="Disordered" evidence="1">
    <location>
        <begin position="73"/>
        <end position="131"/>
    </location>
</feature>